<keyword evidence="2" id="KW-1185">Reference proteome</keyword>
<dbReference type="AlphaFoldDB" id="A0A0C9ZLG4"/>
<reference evidence="2" key="2">
    <citation type="submission" date="2015-01" db="EMBL/GenBank/DDBJ databases">
        <title>Evolutionary Origins and Diversification of the Mycorrhizal Mutualists.</title>
        <authorList>
            <consortium name="DOE Joint Genome Institute"/>
            <consortium name="Mycorrhizal Genomics Consortium"/>
            <person name="Kohler A."/>
            <person name="Kuo A."/>
            <person name="Nagy L.G."/>
            <person name="Floudas D."/>
            <person name="Copeland A."/>
            <person name="Barry K.W."/>
            <person name="Cichocki N."/>
            <person name="Veneault-Fourrey C."/>
            <person name="LaButti K."/>
            <person name="Lindquist E.A."/>
            <person name="Lipzen A."/>
            <person name="Lundell T."/>
            <person name="Morin E."/>
            <person name="Murat C."/>
            <person name="Riley R."/>
            <person name="Ohm R."/>
            <person name="Sun H."/>
            <person name="Tunlid A."/>
            <person name="Henrissat B."/>
            <person name="Grigoriev I.V."/>
            <person name="Hibbett D.S."/>
            <person name="Martin F."/>
        </authorList>
    </citation>
    <scope>NUCLEOTIDE SEQUENCE [LARGE SCALE GENOMIC DNA]</scope>
    <source>
        <strain evidence="2">UH-Slu-Lm8-n1</strain>
    </source>
</reference>
<evidence type="ECO:0000313" key="2">
    <source>
        <dbReference type="Proteomes" id="UP000054485"/>
    </source>
</evidence>
<dbReference type="Proteomes" id="UP000054485">
    <property type="component" value="Unassembled WGS sequence"/>
</dbReference>
<proteinExistence type="predicted"/>
<organism evidence="1 2">
    <name type="scientific">Suillus luteus UH-Slu-Lm8-n1</name>
    <dbReference type="NCBI Taxonomy" id="930992"/>
    <lineage>
        <taxon>Eukaryota</taxon>
        <taxon>Fungi</taxon>
        <taxon>Dikarya</taxon>
        <taxon>Basidiomycota</taxon>
        <taxon>Agaricomycotina</taxon>
        <taxon>Agaricomycetes</taxon>
        <taxon>Agaricomycetidae</taxon>
        <taxon>Boletales</taxon>
        <taxon>Suillineae</taxon>
        <taxon>Suillaceae</taxon>
        <taxon>Suillus</taxon>
    </lineage>
</organism>
<gene>
    <name evidence="1" type="ORF">CY34DRAFT_809467</name>
</gene>
<protein>
    <submittedName>
        <fullName evidence="1">Uncharacterized protein</fullName>
    </submittedName>
</protein>
<dbReference type="EMBL" id="KN835399">
    <property type="protein sequence ID" value="KIK38335.1"/>
    <property type="molecule type" value="Genomic_DNA"/>
</dbReference>
<accession>A0A0C9ZLG4</accession>
<feature type="non-terminal residue" evidence="1">
    <location>
        <position position="85"/>
    </location>
</feature>
<dbReference type="InParanoid" id="A0A0C9ZLG4"/>
<reference evidence="1 2" key="1">
    <citation type="submission" date="2014-04" db="EMBL/GenBank/DDBJ databases">
        <authorList>
            <consortium name="DOE Joint Genome Institute"/>
            <person name="Kuo A."/>
            <person name="Ruytinx J."/>
            <person name="Rineau F."/>
            <person name="Colpaert J."/>
            <person name="Kohler A."/>
            <person name="Nagy L.G."/>
            <person name="Floudas D."/>
            <person name="Copeland A."/>
            <person name="Barry K.W."/>
            <person name="Cichocki N."/>
            <person name="Veneault-Fourrey C."/>
            <person name="LaButti K."/>
            <person name="Lindquist E.A."/>
            <person name="Lipzen A."/>
            <person name="Lundell T."/>
            <person name="Morin E."/>
            <person name="Murat C."/>
            <person name="Sun H."/>
            <person name="Tunlid A."/>
            <person name="Henrissat B."/>
            <person name="Grigoriev I.V."/>
            <person name="Hibbett D.S."/>
            <person name="Martin F."/>
            <person name="Nordberg H.P."/>
            <person name="Cantor M.N."/>
            <person name="Hua S.X."/>
        </authorList>
    </citation>
    <scope>NUCLEOTIDE SEQUENCE [LARGE SCALE GENOMIC DNA]</scope>
    <source>
        <strain evidence="1 2">UH-Slu-Lm8-n1</strain>
    </source>
</reference>
<sequence length="85" mass="9029">MDSTTPHPPWASNESRLPLITTPLRDASAAPTTHADGIPLLSLTQPPQNPSGCVVIIQNNYIGEGGTINIFSSHCDGPSKFFLCL</sequence>
<evidence type="ECO:0000313" key="1">
    <source>
        <dbReference type="EMBL" id="KIK38335.1"/>
    </source>
</evidence>
<dbReference type="OrthoDB" id="2689715at2759"/>
<name>A0A0C9ZLG4_9AGAM</name>
<dbReference type="HOGENOM" id="CLU_2607583_0_0_1"/>